<name>A0A157S5M5_9BORD</name>
<protein>
    <submittedName>
        <fullName evidence="2">Uncharacterized protein</fullName>
    </submittedName>
</protein>
<accession>A0A157S5M5</accession>
<evidence type="ECO:0000313" key="2">
    <source>
        <dbReference type="EMBL" id="SAI65601.1"/>
    </source>
</evidence>
<evidence type="ECO:0000313" key="3">
    <source>
        <dbReference type="Proteomes" id="UP000076848"/>
    </source>
</evidence>
<organism evidence="2 3">
    <name type="scientific">Bordetella ansorpii</name>
    <dbReference type="NCBI Taxonomy" id="288768"/>
    <lineage>
        <taxon>Bacteria</taxon>
        <taxon>Pseudomonadati</taxon>
        <taxon>Pseudomonadota</taxon>
        <taxon>Betaproteobacteria</taxon>
        <taxon>Burkholderiales</taxon>
        <taxon>Alcaligenaceae</taxon>
        <taxon>Bordetella</taxon>
    </lineage>
</organism>
<dbReference type="AlphaFoldDB" id="A0A157S5M5"/>
<gene>
    <name evidence="2" type="ORF">SAMEA3906486_00345</name>
</gene>
<evidence type="ECO:0000256" key="1">
    <source>
        <dbReference type="SAM" id="MobiDB-lite"/>
    </source>
</evidence>
<dbReference type="Proteomes" id="UP000076848">
    <property type="component" value="Unassembled WGS sequence"/>
</dbReference>
<proteinExistence type="predicted"/>
<dbReference type="STRING" id="288768.SAMEA3906486_00345"/>
<dbReference type="EMBL" id="FKIF01000001">
    <property type="protein sequence ID" value="SAI65601.1"/>
    <property type="molecule type" value="Genomic_DNA"/>
</dbReference>
<sequence>MALGQLARQMQRVRHSALRIEEDNRQSQSLDTPSIMLRKQSGPLIQAGLKIPQR</sequence>
<feature type="region of interest" description="Disordered" evidence="1">
    <location>
        <begin position="17"/>
        <end position="36"/>
    </location>
</feature>
<keyword evidence="3" id="KW-1185">Reference proteome</keyword>
<reference evidence="2 3" key="1">
    <citation type="submission" date="2016-04" db="EMBL/GenBank/DDBJ databases">
        <authorList>
            <consortium name="Pathogen Informatics"/>
        </authorList>
    </citation>
    <scope>NUCLEOTIDE SEQUENCE [LARGE SCALE GENOMIC DNA]</scope>
    <source>
        <strain evidence="2 3">H050680373</strain>
    </source>
</reference>